<dbReference type="HAMAP" id="MF_00682">
    <property type="entry name" value="HscB"/>
    <property type="match status" value="1"/>
</dbReference>
<dbReference type="NCBIfam" id="NF002935">
    <property type="entry name" value="PRK03578.1"/>
    <property type="match status" value="1"/>
</dbReference>
<dbReference type="SMART" id="SM00271">
    <property type="entry name" value="DnaJ"/>
    <property type="match status" value="1"/>
</dbReference>
<dbReference type="SUPFAM" id="SSF46565">
    <property type="entry name" value="Chaperone J-domain"/>
    <property type="match status" value="1"/>
</dbReference>
<dbReference type="GO" id="GO:1990230">
    <property type="term" value="C:iron-sulfur cluster transfer complex"/>
    <property type="evidence" value="ECO:0007669"/>
    <property type="project" value="TreeGrafter"/>
</dbReference>
<dbReference type="CDD" id="cd06257">
    <property type="entry name" value="DnaJ"/>
    <property type="match status" value="1"/>
</dbReference>
<dbReference type="Gene3D" id="1.10.287.110">
    <property type="entry name" value="DnaJ domain"/>
    <property type="match status" value="1"/>
</dbReference>
<comment type="function">
    <text evidence="3 4">Co-chaperone involved in the maturation of iron-sulfur cluster-containing proteins. Seems to help targeting proteins to be folded toward HscA.</text>
</comment>
<dbReference type="PANTHER" id="PTHR14021:SF15">
    <property type="entry name" value="IRON-SULFUR CLUSTER CO-CHAPERONE PROTEIN HSCB"/>
    <property type="match status" value="1"/>
</dbReference>
<dbReference type="PROSITE" id="PS50076">
    <property type="entry name" value="DNAJ_2"/>
    <property type="match status" value="1"/>
</dbReference>
<evidence type="ECO:0000256" key="4">
    <source>
        <dbReference type="HAMAP-Rule" id="MF_00682"/>
    </source>
</evidence>
<dbReference type="Proteomes" id="UP000502260">
    <property type="component" value="Chromosome"/>
</dbReference>
<dbReference type="EMBL" id="AP022853">
    <property type="protein sequence ID" value="BCB26694.1"/>
    <property type="molecule type" value="Genomic_DNA"/>
</dbReference>
<evidence type="ECO:0000259" key="5">
    <source>
        <dbReference type="PROSITE" id="PS50076"/>
    </source>
</evidence>
<organism evidence="6 7">
    <name type="scientific">Sulfurimicrobium lacus</name>
    <dbReference type="NCBI Taxonomy" id="2715678"/>
    <lineage>
        <taxon>Bacteria</taxon>
        <taxon>Pseudomonadati</taxon>
        <taxon>Pseudomonadota</taxon>
        <taxon>Betaproteobacteria</taxon>
        <taxon>Nitrosomonadales</taxon>
        <taxon>Sulfuricellaceae</taxon>
        <taxon>Sulfurimicrobium</taxon>
    </lineage>
</organism>
<dbReference type="Gene3D" id="1.20.1280.20">
    <property type="entry name" value="HscB, C-terminal domain"/>
    <property type="match status" value="1"/>
</dbReference>
<dbReference type="InterPro" id="IPR036386">
    <property type="entry name" value="HscB_C_sf"/>
</dbReference>
<dbReference type="GO" id="GO:0051259">
    <property type="term" value="P:protein complex oligomerization"/>
    <property type="evidence" value="ECO:0007669"/>
    <property type="project" value="InterPro"/>
</dbReference>
<reference evidence="7" key="1">
    <citation type="submission" date="2020-03" db="EMBL/GenBank/DDBJ databases">
        <title>Complete genome sequence of sulfur-oxidizing bacterium skT11.</title>
        <authorList>
            <person name="Kanda M."/>
            <person name="Kojima H."/>
            <person name="Fukui M."/>
        </authorList>
    </citation>
    <scope>NUCLEOTIDE SEQUENCE [LARGE SCALE GENOMIC DNA]</scope>
    <source>
        <strain evidence="7">skT11</strain>
    </source>
</reference>
<dbReference type="InterPro" id="IPR001623">
    <property type="entry name" value="DnaJ_domain"/>
</dbReference>
<dbReference type="RefSeq" id="WP_173062924.1">
    <property type="nucleotide sequence ID" value="NZ_AP022853.1"/>
</dbReference>
<dbReference type="AlphaFoldDB" id="A0A6F8VAK3"/>
<protein>
    <recommendedName>
        <fullName evidence="4">Co-chaperone protein HscB homolog</fullName>
    </recommendedName>
</protein>
<evidence type="ECO:0000256" key="3">
    <source>
        <dbReference type="ARBA" id="ARBA00025596"/>
    </source>
</evidence>
<evidence type="ECO:0000256" key="1">
    <source>
        <dbReference type="ARBA" id="ARBA00010476"/>
    </source>
</evidence>
<comment type="subunit">
    <text evidence="4">Interacts with HscA and stimulates its ATPase activity.</text>
</comment>
<dbReference type="InterPro" id="IPR036869">
    <property type="entry name" value="J_dom_sf"/>
</dbReference>
<name>A0A6F8VAK3_9PROT</name>
<dbReference type="PANTHER" id="PTHR14021">
    <property type="entry name" value="IRON-SULFUR CLUSTER CO-CHAPERONE PROTEIN HSCB"/>
    <property type="match status" value="1"/>
</dbReference>
<comment type="similarity">
    <text evidence="1 4">Belongs to the HscB family.</text>
</comment>
<keyword evidence="2 4" id="KW-0143">Chaperone</keyword>
<sequence length="178" mass="20688">MLLNDFGKNHFELFGLQPSFSIDVERLDQAYRDIQTQVHPDKFAHLGDQERRISMQWATHANEAYQILKNPLARARYLLHLHGVDTQEESNTAMPADFLMAQMEWREAIMEAREAQDADDMEALHHRLRGEIRAQHQELGQLLDEQADYQAASGLVRKLKFMEKLGEEIDNALELMET</sequence>
<evidence type="ECO:0000313" key="7">
    <source>
        <dbReference type="Proteomes" id="UP000502260"/>
    </source>
</evidence>
<dbReference type="NCBIfam" id="TIGR00714">
    <property type="entry name" value="hscB"/>
    <property type="match status" value="1"/>
</dbReference>
<dbReference type="InterPro" id="IPR004640">
    <property type="entry name" value="HscB"/>
</dbReference>
<dbReference type="GO" id="GO:0044571">
    <property type="term" value="P:[2Fe-2S] cluster assembly"/>
    <property type="evidence" value="ECO:0007669"/>
    <property type="project" value="InterPro"/>
</dbReference>
<dbReference type="InterPro" id="IPR009073">
    <property type="entry name" value="HscB_oligo_C"/>
</dbReference>
<gene>
    <name evidence="4 6" type="primary">hscB</name>
    <name evidence="6" type="ORF">SKTS_15800</name>
</gene>
<proteinExistence type="inferred from homology"/>
<feature type="domain" description="J" evidence="5">
    <location>
        <begin position="9"/>
        <end position="81"/>
    </location>
</feature>
<dbReference type="GO" id="GO:0006457">
    <property type="term" value="P:protein folding"/>
    <property type="evidence" value="ECO:0007669"/>
    <property type="project" value="UniProtKB-UniRule"/>
</dbReference>
<evidence type="ECO:0000256" key="2">
    <source>
        <dbReference type="ARBA" id="ARBA00023186"/>
    </source>
</evidence>
<dbReference type="GO" id="GO:0051087">
    <property type="term" value="F:protein-folding chaperone binding"/>
    <property type="evidence" value="ECO:0007669"/>
    <property type="project" value="InterPro"/>
</dbReference>
<dbReference type="Pfam" id="PF07743">
    <property type="entry name" value="HSCB_C"/>
    <property type="match status" value="1"/>
</dbReference>
<keyword evidence="7" id="KW-1185">Reference proteome</keyword>
<dbReference type="KEGG" id="slac:SKTS_15800"/>
<accession>A0A6F8VAK3</accession>
<dbReference type="GO" id="GO:0001671">
    <property type="term" value="F:ATPase activator activity"/>
    <property type="evidence" value="ECO:0007669"/>
    <property type="project" value="InterPro"/>
</dbReference>
<evidence type="ECO:0000313" key="6">
    <source>
        <dbReference type="EMBL" id="BCB26694.1"/>
    </source>
</evidence>
<dbReference type="SUPFAM" id="SSF47144">
    <property type="entry name" value="HSC20 (HSCB), C-terminal oligomerisation domain"/>
    <property type="match status" value="1"/>
</dbReference>